<accession>A0A2H0V0X4</accession>
<dbReference type="EMBL" id="PFAT01000002">
    <property type="protein sequence ID" value="PIR92744.1"/>
    <property type="molecule type" value="Genomic_DNA"/>
</dbReference>
<protein>
    <recommendedName>
        <fullName evidence="4">Tyr recombinase domain-containing protein</fullName>
    </recommendedName>
</protein>
<gene>
    <name evidence="5" type="ORF">COU01_00145</name>
</gene>
<dbReference type="SUPFAM" id="SSF56349">
    <property type="entry name" value="DNA breaking-rejoining enzymes"/>
    <property type="match status" value="1"/>
</dbReference>
<proteinExistence type="inferred from homology"/>
<dbReference type="InterPro" id="IPR013762">
    <property type="entry name" value="Integrase-like_cat_sf"/>
</dbReference>
<dbReference type="PANTHER" id="PTHR30349:SF41">
    <property type="entry name" value="INTEGRASE_RECOMBINASE PROTEIN MJ0367-RELATED"/>
    <property type="match status" value="1"/>
</dbReference>
<dbReference type="PROSITE" id="PS51898">
    <property type="entry name" value="TYR_RECOMBINASE"/>
    <property type="match status" value="1"/>
</dbReference>
<keyword evidence="3" id="KW-0233">DNA recombination</keyword>
<sequence>MLVEDFKAKRKQGGLAAKTINNHLAVLRKCLHIAQEWVGLAMLPKIKLLKVPPPKFCFLTPEESDKLLNIIDDELLHDMALLALKTGLRFGELAGLGWSDVNLEKEILTVRHSFVGGIIGSPKNNKTRDVPLTAQVCEMLDNRERVGDFVFCSNKGKPLRYDKYRLMLQYSCQMAGLKKIGWHTLRHTFASHLVCKGVSLKTIQELLGHADMKMTMRYAHLLPTTLREAINLLDKPVELNSFGQYLGNGVGQAEKIPVLTKPKTVAI</sequence>
<comment type="similarity">
    <text evidence="1">Belongs to the 'phage' integrase family.</text>
</comment>
<dbReference type="Pfam" id="PF00589">
    <property type="entry name" value="Phage_integrase"/>
    <property type="match status" value="1"/>
</dbReference>
<dbReference type="AlphaFoldDB" id="A0A2H0V0X4"/>
<dbReference type="CDD" id="cd01189">
    <property type="entry name" value="INT_ICEBs1_C_like"/>
    <property type="match status" value="1"/>
</dbReference>
<dbReference type="Gene3D" id="1.10.443.10">
    <property type="entry name" value="Intergrase catalytic core"/>
    <property type="match status" value="1"/>
</dbReference>
<dbReference type="PANTHER" id="PTHR30349">
    <property type="entry name" value="PHAGE INTEGRASE-RELATED"/>
    <property type="match status" value="1"/>
</dbReference>
<dbReference type="GO" id="GO:0015074">
    <property type="term" value="P:DNA integration"/>
    <property type="evidence" value="ECO:0007669"/>
    <property type="project" value="InterPro"/>
</dbReference>
<evidence type="ECO:0000313" key="6">
    <source>
        <dbReference type="Proteomes" id="UP000228510"/>
    </source>
</evidence>
<dbReference type="GO" id="GO:0006310">
    <property type="term" value="P:DNA recombination"/>
    <property type="evidence" value="ECO:0007669"/>
    <property type="project" value="UniProtKB-KW"/>
</dbReference>
<feature type="domain" description="Tyr recombinase" evidence="4">
    <location>
        <begin position="54"/>
        <end position="231"/>
    </location>
</feature>
<evidence type="ECO:0000313" key="5">
    <source>
        <dbReference type="EMBL" id="PIR92744.1"/>
    </source>
</evidence>
<reference evidence="6" key="1">
    <citation type="submission" date="2017-09" db="EMBL/GenBank/DDBJ databases">
        <title>Depth-based differentiation of microbial function through sediment-hosted aquifers and enrichment of novel symbionts in the deep terrestrial subsurface.</title>
        <authorList>
            <person name="Probst A.J."/>
            <person name="Ladd B."/>
            <person name="Jarett J.K."/>
            <person name="Geller-Mcgrath D.E."/>
            <person name="Sieber C.M.K."/>
            <person name="Emerson J.B."/>
            <person name="Anantharaman K."/>
            <person name="Thomas B.C."/>
            <person name="Malmstrom R."/>
            <person name="Stieglmeier M."/>
            <person name="Klingl A."/>
            <person name="Woyke T."/>
            <person name="Ryan C.M."/>
            <person name="Banfield J.F."/>
        </authorList>
    </citation>
    <scope>NUCLEOTIDE SEQUENCE [LARGE SCALE GENOMIC DNA]</scope>
</reference>
<dbReference type="GO" id="GO:0003677">
    <property type="term" value="F:DNA binding"/>
    <property type="evidence" value="ECO:0007669"/>
    <property type="project" value="UniProtKB-KW"/>
</dbReference>
<evidence type="ECO:0000259" key="4">
    <source>
        <dbReference type="PROSITE" id="PS51898"/>
    </source>
</evidence>
<comment type="caution">
    <text evidence="5">The sequence shown here is derived from an EMBL/GenBank/DDBJ whole genome shotgun (WGS) entry which is preliminary data.</text>
</comment>
<evidence type="ECO:0000256" key="3">
    <source>
        <dbReference type="ARBA" id="ARBA00023172"/>
    </source>
</evidence>
<organism evidence="5 6">
    <name type="scientific">Candidatus Falkowbacteria bacterium CG10_big_fil_rev_8_21_14_0_10_44_15</name>
    <dbReference type="NCBI Taxonomy" id="1974569"/>
    <lineage>
        <taxon>Bacteria</taxon>
        <taxon>Candidatus Falkowiibacteriota</taxon>
    </lineage>
</organism>
<dbReference type="InterPro" id="IPR011010">
    <property type="entry name" value="DNA_brk_join_enz"/>
</dbReference>
<name>A0A2H0V0X4_9BACT</name>
<evidence type="ECO:0000256" key="2">
    <source>
        <dbReference type="ARBA" id="ARBA00023125"/>
    </source>
</evidence>
<dbReference type="InterPro" id="IPR002104">
    <property type="entry name" value="Integrase_catalytic"/>
</dbReference>
<evidence type="ECO:0000256" key="1">
    <source>
        <dbReference type="ARBA" id="ARBA00008857"/>
    </source>
</evidence>
<dbReference type="Proteomes" id="UP000228510">
    <property type="component" value="Unassembled WGS sequence"/>
</dbReference>
<keyword evidence="2" id="KW-0238">DNA-binding</keyword>
<dbReference type="InterPro" id="IPR050090">
    <property type="entry name" value="Tyrosine_recombinase_XerCD"/>
</dbReference>